<proteinExistence type="predicted"/>
<gene>
    <name evidence="2" type="ORF">Slin15195_G073290</name>
</gene>
<reference evidence="2" key="1">
    <citation type="submission" date="2022-06" db="EMBL/GenBank/DDBJ databases">
        <title>Complete genome sequences of two strains of the flax pathogen Septoria linicola.</title>
        <authorList>
            <person name="Lapalu N."/>
            <person name="Simon A."/>
            <person name="Demenou B."/>
            <person name="Paumier D."/>
            <person name="Guillot M.-P."/>
            <person name="Gout L."/>
            <person name="Valade R."/>
        </authorList>
    </citation>
    <scope>NUCLEOTIDE SEQUENCE</scope>
    <source>
        <strain evidence="2">SE15195</strain>
    </source>
</reference>
<dbReference type="EMBL" id="CP099423">
    <property type="protein sequence ID" value="USW54010.1"/>
    <property type="molecule type" value="Genomic_DNA"/>
</dbReference>
<protein>
    <submittedName>
        <fullName evidence="2">Uncharacterized protein</fullName>
    </submittedName>
</protein>
<evidence type="ECO:0000256" key="1">
    <source>
        <dbReference type="SAM" id="MobiDB-lite"/>
    </source>
</evidence>
<feature type="region of interest" description="Disordered" evidence="1">
    <location>
        <begin position="161"/>
        <end position="187"/>
    </location>
</feature>
<feature type="compositionally biased region" description="Low complexity" evidence="1">
    <location>
        <begin position="164"/>
        <end position="175"/>
    </location>
</feature>
<evidence type="ECO:0000313" key="2">
    <source>
        <dbReference type="EMBL" id="USW54010.1"/>
    </source>
</evidence>
<name>A0A9Q9AWX5_9PEZI</name>
<accession>A0A9Q9AWX5</accession>
<evidence type="ECO:0000313" key="3">
    <source>
        <dbReference type="Proteomes" id="UP001056384"/>
    </source>
</evidence>
<dbReference type="AlphaFoldDB" id="A0A9Q9AWX5"/>
<feature type="region of interest" description="Disordered" evidence="1">
    <location>
        <begin position="96"/>
        <end position="121"/>
    </location>
</feature>
<keyword evidence="3" id="KW-1185">Reference proteome</keyword>
<sequence>MAENTKTVAQLAVEEAHAQLSSIHSVAVTNRQSAIAQSLHNLPTTTRPLNAHQRLIHLLQEQNAQLSNIALTAHHVLETYQCDGEGFDQSTEMVCEEQDLDEQDTEQEYKEDDEEDDEEDSLVIDAGKVEEIYAHPVYVSHDSTYGKALVKLLTTHPYVNYAPRRSSSSMASQQRLPTPLERALAEQ</sequence>
<dbReference type="Proteomes" id="UP001056384">
    <property type="component" value="Chromosome 6"/>
</dbReference>
<organism evidence="2 3">
    <name type="scientific">Septoria linicola</name>
    <dbReference type="NCBI Taxonomy" id="215465"/>
    <lineage>
        <taxon>Eukaryota</taxon>
        <taxon>Fungi</taxon>
        <taxon>Dikarya</taxon>
        <taxon>Ascomycota</taxon>
        <taxon>Pezizomycotina</taxon>
        <taxon>Dothideomycetes</taxon>
        <taxon>Dothideomycetidae</taxon>
        <taxon>Mycosphaerellales</taxon>
        <taxon>Mycosphaerellaceae</taxon>
        <taxon>Septoria</taxon>
    </lineage>
</organism>